<keyword evidence="5" id="KW-1185">Reference proteome</keyword>
<sequence length="228" mass="23812">MIGGRVNTELGTRSHSTPRAEARPGSTAVPAAKGDDGPDLGDRVAAVRRSRGLSLRALASAAGVSSSFLSQLENGRTNASVSSLRKVAAALGLTPAQLLDDGVTHTAGVLRAEDRPTIPLDGGIKYVLSLPPLRQLEVYAGTFEPGASTGPDHYVHGASQEMFVVTAGSVVLTLDGTDYTMRKGDSIEYMSNVPHRVANPFEQGAEVLWINSPPTPDETVADPTGPSR</sequence>
<dbReference type="Pfam" id="PF07883">
    <property type="entry name" value="Cupin_2"/>
    <property type="match status" value="1"/>
</dbReference>
<evidence type="ECO:0000259" key="3">
    <source>
        <dbReference type="PROSITE" id="PS50943"/>
    </source>
</evidence>
<keyword evidence="1" id="KW-0238">DNA-binding</keyword>
<dbReference type="SUPFAM" id="SSF47413">
    <property type="entry name" value="lambda repressor-like DNA-binding domains"/>
    <property type="match status" value="1"/>
</dbReference>
<dbReference type="InterPro" id="IPR011051">
    <property type="entry name" value="RmlC_Cupin_sf"/>
</dbReference>
<dbReference type="CDD" id="cd00093">
    <property type="entry name" value="HTH_XRE"/>
    <property type="match status" value="1"/>
</dbReference>
<dbReference type="SUPFAM" id="SSF51182">
    <property type="entry name" value="RmlC-like cupins"/>
    <property type="match status" value="1"/>
</dbReference>
<dbReference type="Gene3D" id="2.60.120.10">
    <property type="entry name" value="Jelly Rolls"/>
    <property type="match status" value="1"/>
</dbReference>
<evidence type="ECO:0000256" key="2">
    <source>
        <dbReference type="SAM" id="MobiDB-lite"/>
    </source>
</evidence>
<dbReference type="SMART" id="SM00530">
    <property type="entry name" value="HTH_XRE"/>
    <property type="match status" value="1"/>
</dbReference>
<dbReference type="Pfam" id="PF01381">
    <property type="entry name" value="HTH_3"/>
    <property type="match status" value="1"/>
</dbReference>
<dbReference type="Proteomes" id="UP000618733">
    <property type="component" value="Unassembled WGS sequence"/>
</dbReference>
<accession>A0A934QEM1</accession>
<dbReference type="PANTHER" id="PTHR46797:SF1">
    <property type="entry name" value="METHYLPHOSPHONATE SYNTHASE"/>
    <property type="match status" value="1"/>
</dbReference>
<dbReference type="EMBL" id="JAEHOI010000011">
    <property type="protein sequence ID" value="MBK0422470.1"/>
    <property type="molecule type" value="Genomic_DNA"/>
</dbReference>
<proteinExistence type="predicted"/>
<dbReference type="InterPro" id="IPR014710">
    <property type="entry name" value="RmlC-like_jellyroll"/>
</dbReference>
<dbReference type="InterPro" id="IPR001387">
    <property type="entry name" value="Cro/C1-type_HTH"/>
</dbReference>
<dbReference type="Gene3D" id="1.10.260.40">
    <property type="entry name" value="lambda repressor-like DNA-binding domains"/>
    <property type="match status" value="1"/>
</dbReference>
<dbReference type="GO" id="GO:0003677">
    <property type="term" value="F:DNA binding"/>
    <property type="evidence" value="ECO:0007669"/>
    <property type="project" value="UniProtKB-KW"/>
</dbReference>
<dbReference type="GO" id="GO:0003700">
    <property type="term" value="F:DNA-binding transcription factor activity"/>
    <property type="evidence" value="ECO:0007669"/>
    <property type="project" value="TreeGrafter"/>
</dbReference>
<dbReference type="PROSITE" id="PS50943">
    <property type="entry name" value="HTH_CROC1"/>
    <property type="match status" value="1"/>
</dbReference>
<dbReference type="PANTHER" id="PTHR46797">
    <property type="entry name" value="HTH-TYPE TRANSCRIPTIONAL REGULATOR"/>
    <property type="match status" value="1"/>
</dbReference>
<comment type="caution">
    <text evidence="4">The sequence shown here is derived from an EMBL/GenBank/DDBJ whole genome shotgun (WGS) entry which is preliminary data.</text>
</comment>
<feature type="domain" description="HTH cro/C1-type" evidence="3">
    <location>
        <begin position="44"/>
        <end position="98"/>
    </location>
</feature>
<dbReference type="CDD" id="cd02209">
    <property type="entry name" value="cupin_XRE_C"/>
    <property type="match status" value="1"/>
</dbReference>
<dbReference type="AlphaFoldDB" id="A0A934QEM1"/>
<dbReference type="InterPro" id="IPR010982">
    <property type="entry name" value="Lambda_DNA-bd_dom_sf"/>
</dbReference>
<feature type="region of interest" description="Disordered" evidence="2">
    <location>
        <begin position="1"/>
        <end position="40"/>
    </location>
</feature>
<evidence type="ECO:0000313" key="4">
    <source>
        <dbReference type="EMBL" id="MBK0422470.1"/>
    </source>
</evidence>
<name>A0A934QEM1_9MICO</name>
<dbReference type="InterPro" id="IPR013096">
    <property type="entry name" value="Cupin_2"/>
</dbReference>
<dbReference type="GO" id="GO:0005829">
    <property type="term" value="C:cytosol"/>
    <property type="evidence" value="ECO:0007669"/>
    <property type="project" value="TreeGrafter"/>
</dbReference>
<gene>
    <name evidence="4" type="ORF">JD292_10345</name>
</gene>
<evidence type="ECO:0000313" key="5">
    <source>
        <dbReference type="Proteomes" id="UP000618733"/>
    </source>
</evidence>
<organism evidence="4 5">
    <name type="scientific">Leucobacter edaphi</name>
    <dbReference type="NCBI Taxonomy" id="2796472"/>
    <lineage>
        <taxon>Bacteria</taxon>
        <taxon>Bacillati</taxon>
        <taxon>Actinomycetota</taxon>
        <taxon>Actinomycetes</taxon>
        <taxon>Micrococcales</taxon>
        <taxon>Microbacteriaceae</taxon>
        <taxon>Leucobacter</taxon>
    </lineage>
</organism>
<protein>
    <submittedName>
        <fullName evidence="4">Cupin domain-containing protein</fullName>
    </submittedName>
</protein>
<reference evidence="4" key="1">
    <citation type="submission" date="2020-12" db="EMBL/GenBank/DDBJ databases">
        <title>Leucobacter sp. CAS2, isolated from Chromium sludge.</title>
        <authorList>
            <person name="Xu Z."/>
        </authorList>
    </citation>
    <scope>NUCLEOTIDE SEQUENCE</scope>
    <source>
        <strain evidence="4">CSA2</strain>
    </source>
</reference>
<evidence type="ECO:0000256" key="1">
    <source>
        <dbReference type="ARBA" id="ARBA00023125"/>
    </source>
</evidence>
<dbReference type="InterPro" id="IPR050807">
    <property type="entry name" value="TransReg_Diox_bact_type"/>
</dbReference>